<reference evidence="2" key="1">
    <citation type="submission" date="2015-03" db="EMBL/GenBank/DDBJ databases">
        <title>Different light-mediated pathways in the principle and secondary eyes of a spider and the eyes of an onychophoran.</title>
        <authorList>
            <person name="Samadi L."/>
            <person name="Schmid A."/>
            <person name="Eriksson B.J."/>
        </authorList>
    </citation>
    <scope>NUCLEOTIDE SEQUENCE</scope>
    <source>
        <strain evidence="2">Ek4</strain>
    </source>
</reference>
<dbReference type="SUPFAM" id="SSF50156">
    <property type="entry name" value="PDZ domain-like"/>
    <property type="match status" value="2"/>
</dbReference>
<gene>
    <name evidence="2" type="primary">Eka-INAD2</name>
</gene>
<dbReference type="InterPro" id="IPR001478">
    <property type="entry name" value="PDZ"/>
</dbReference>
<dbReference type="Gene3D" id="2.30.42.10">
    <property type="match status" value="2"/>
</dbReference>
<evidence type="ECO:0000259" key="1">
    <source>
        <dbReference type="PROSITE" id="PS50106"/>
    </source>
</evidence>
<feature type="domain" description="PDZ" evidence="1">
    <location>
        <begin position="49"/>
        <end position="133"/>
    </location>
</feature>
<dbReference type="Pfam" id="PF00595">
    <property type="entry name" value="PDZ"/>
    <property type="match status" value="2"/>
</dbReference>
<sequence>MEDTDINSPNDQNAELTCEEDLTDHAENTANNLSPPELLCNIEEFVETSIIFRKDKSNDIGIGVIGGNDSYLESICVSEVYKDGAAYQDGRLKSGDVLLAINDVSLRNVSLKEAIKILREASSPVRLVVLRENPETMFTCIEEPTKFITVELRKAKVTDRLGLSIFGKKDGVGVFITWIHPHSVASENKRLRQGDRILEINGQSVKHLSQAEVATLLRNVDGAVVLLLGRIPFLTASIQEWARNKNYPIRSRMSTWSHSMLRAREDRGKGNVLNVPQKLSLTESTSAPPTDSPSVALLTPGALRTRSNTETRLQRLSNKLSLKSSDSAKRNSITLCESRKDSGITHPNIPYIEITSF</sequence>
<dbReference type="PANTHER" id="PTHR19964">
    <property type="entry name" value="MULTIPLE PDZ DOMAIN PROTEIN"/>
    <property type="match status" value="1"/>
</dbReference>
<accession>A0A0F7VHJ3</accession>
<organism evidence="2">
    <name type="scientific">Euperipatoides kanangrensis</name>
    <dbReference type="NCBI Taxonomy" id="488523"/>
    <lineage>
        <taxon>Eukaryota</taxon>
        <taxon>Metazoa</taxon>
        <taxon>Ecdysozoa</taxon>
        <taxon>Onychophora</taxon>
        <taxon>Udeonychophora</taxon>
        <taxon>Euonychophora</taxon>
        <taxon>Peripatopsidae</taxon>
        <taxon>Euperipatoides</taxon>
    </lineage>
</organism>
<dbReference type="InterPro" id="IPR051342">
    <property type="entry name" value="PDZ_scaffold"/>
</dbReference>
<dbReference type="PROSITE" id="PS50106">
    <property type="entry name" value="PDZ"/>
    <property type="match status" value="2"/>
</dbReference>
<name>A0A0F7VHJ3_9BILA</name>
<dbReference type="PANTHER" id="PTHR19964:SF92">
    <property type="entry name" value="PATJ HOMOLOG"/>
    <property type="match status" value="1"/>
</dbReference>
<proteinExistence type="evidence at transcript level"/>
<dbReference type="AlphaFoldDB" id="A0A0F7VHJ3"/>
<dbReference type="InterPro" id="IPR036034">
    <property type="entry name" value="PDZ_sf"/>
</dbReference>
<feature type="domain" description="PDZ" evidence="1">
    <location>
        <begin position="149"/>
        <end position="232"/>
    </location>
</feature>
<evidence type="ECO:0000313" key="2">
    <source>
        <dbReference type="EMBL" id="CFW94233.1"/>
    </source>
</evidence>
<dbReference type="SMART" id="SM00228">
    <property type="entry name" value="PDZ"/>
    <property type="match status" value="2"/>
</dbReference>
<dbReference type="EMBL" id="LN830724">
    <property type="protein sequence ID" value="CFW94233.1"/>
    <property type="molecule type" value="mRNA"/>
</dbReference>
<protein>
    <submittedName>
        <fullName evidence="2">Eka-INAD2 protein</fullName>
    </submittedName>
</protein>